<dbReference type="NCBIfam" id="TIGR03439">
    <property type="entry name" value="methyl_EasF"/>
    <property type="match status" value="1"/>
</dbReference>
<dbReference type="Proteomes" id="UP000005426">
    <property type="component" value="Unassembled WGS sequence"/>
</dbReference>
<sequence>MSFQHQTPSHGDVIDIGGSRLHEDVGERLSRVLTAVYGPSAKPTLPDELLYTDVGLPIWNEIIFTPEFYQTHDEIALFDAHGSDIIKRLQPGVTMIDLGVGDTRKVEHLLSSFEEAQLEATYLALDISKTSLEHSVGYLLDKHSAADAKVTCAGLWGTFQDGMSYVKGIQGQRLFLSLGSVLCNDPWAEALNHLRYWAEALRPGDLLLVGMDAHLLPKDEDKIWKAYHSRDDLYRQFFLNGFNQVNKAIGEEWFQEEDWEFMAQLEEQPTTRHRFFFRAKKDVTIHKLNRTLKEGEELDWFDSHKYGEESVRLMCHKAGLSVINVMQAPGSEFRQYLLKAKEEQDQREDGDSAISGLV</sequence>
<dbReference type="InterPro" id="IPR029063">
    <property type="entry name" value="SAM-dependent_MTases_sf"/>
</dbReference>
<dbReference type="HOGENOM" id="CLU_049766_0_1_1"/>
<dbReference type="STRING" id="452589.G9P0C5"/>
<evidence type="ECO:0000259" key="4">
    <source>
        <dbReference type="Pfam" id="PF10017"/>
    </source>
</evidence>
<evidence type="ECO:0000313" key="5">
    <source>
        <dbReference type="EMBL" id="EHK44166.1"/>
    </source>
</evidence>
<dbReference type="InterPro" id="IPR017805">
    <property type="entry name" value="SAM_MeTrfase_EasF-type_put"/>
</dbReference>
<accession>G9P0C5</accession>
<dbReference type="PANTHER" id="PTHR43397:SF1">
    <property type="entry name" value="ERGOTHIONEINE BIOSYNTHESIS PROTEIN 1"/>
    <property type="match status" value="1"/>
</dbReference>
<dbReference type="GO" id="GO:0032259">
    <property type="term" value="P:methylation"/>
    <property type="evidence" value="ECO:0007669"/>
    <property type="project" value="UniProtKB-KW"/>
</dbReference>
<evidence type="ECO:0000256" key="1">
    <source>
        <dbReference type="ARBA" id="ARBA00022603"/>
    </source>
</evidence>
<dbReference type="Pfam" id="PF10017">
    <property type="entry name" value="Methyltransf_33"/>
    <property type="match status" value="1"/>
</dbReference>
<evidence type="ECO:0000256" key="3">
    <source>
        <dbReference type="ARBA" id="ARBA00022691"/>
    </source>
</evidence>
<dbReference type="AlphaFoldDB" id="G9P0C5"/>
<evidence type="ECO:0000256" key="2">
    <source>
        <dbReference type="ARBA" id="ARBA00022679"/>
    </source>
</evidence>
<keyword evidence="1" id="KW-0489">Methyltransferase</keyword>
<keyword evidence="6" id="KW-1185">Reference proteome</keyword>
<comment type="caution">
    <text evidence="5">The sequence shown here is derived from an EMBL/GenBank/DDBJ whole genome shotgun (WGS) entry which is preliminary data.</text>
</comment>
<dbReference type="eggNOG" id="ENOG502SNB7">
    <property type="taxonomic scope" value="Eukaryota"/>
</dbReference>
<dbReference type="OrthoDB" id="659at2759"/>
<dbReference type="GO" id="GO:0008168">
    <property type="term" value="F:methyltransferase activity"/>
    <property type="evidence" value="ECO:0007669"/>
    <property type="project" value="UniProtKB-KW"/>
</dbReference>
<proteinExistence type="predicted"/>
<name>G9P0C5_HYPAI</name>
<reference evidence="5 6" key="1">
    <citation type="journal article" date="2011" name="Genome Biol.">
        <title>Comparative genome sequence analysis underscores mycoparasitism as the ancestral life style of Trichoderma.</title>
        <authorList>
            <person name="Kubicek C.P."/>
            <person name="Herrera-Estrella A."/>
            <person name="Seidl-Seiboth V."/>
            <person name="Martinez D.A."/>
            <person name="Druzhinina I.S."/>
            <person name="Thon M."/>
            <person name="Zeilinger S."/>
            <person name="Casas-Flores S."/>
            <person name="Horwitz B.A."/>
            <person name="Mukherjee P.K."/>
            <person name="Mukherjee M."/>
            <person name="Kredics L."/>
            <person name="Alcaraz L.D."/>
            <person name="Aerts A."/>
            <person name="Antal Z."/>
            <person name="Atanasova L."/>
            <person name="Cervantes-Badillo M.G."/>
            <person name="Challacombe J."/>
            <person name="Chertkov O."/>
            <person name="McCluskey K."/>
            <person name="Coulpier F."/>
            <person name="Deshpande N."/>
            <person name="von Doehren H."/>
            <person name="Ebbole D.J."/>
            <person name="Esquivel-Naranjo E.U."/>
            <person name="Fekete E."/>
            <person name="Flipphi M."/>
            <person name="Glaser F."/>
            <person name="Gomez-Rodriguez E.Y."/>
            <person name="Gruber S."/>
            <person name="Han C."/>
            <person name="Henrissat B."/>
            <person name="Hermosa R."/>
            <person name="Hernandez-Onate M."/>
            <person name="Karaffa L."/>
            <person name="Kosti I."/>
            <person name="Le Crom S."/>
            <person name="Lindquist E."/>
            <person name="Lucas S."/>
            <person name="Luebeck M."/>
            <person name="Luebeck P.S."/>
            <person name="Margeot A."/>
            <person name="Metz B."/>
            <person name="Misra M."/>
            <person name="Nevalainen H."/>
            <person name="Omann M."/>
            <person name="Packer N."/>
            <person name="Perrone G."/>
            <person name="Uresti-Rivera E.E."/>
            <person name="Salamov A."/>
            <person name="Schmoll M."/>
            <person name="Seiboth B."/>
            <person name="Shapiro H."/>
            <person name="Sukno S."/>
            <person name="Tamayo-Ramos J.A."/>
            <person name="Tisch D."/>
            <person name="Wiest A."/>
            <person name="Wilkinson H.H."/>
            <person name="Zhang M."/>
            <person name="Coutinho P.M."/>
            <person name="Kenerley C.M."/>
            <person name="Monte E."/>
            <person name="Baker S.E."/>
            <person name="Grigoriev I.V."/>
        </authorList>
    </citation>
    <scope>NUCLEOTIDE SEQUENCE [LARGE SCALE GENOMIC DNA]</scope>
    <source>
        <strain evidence="6">ATCC 20476 / IMI 206040</strain>
    </source>
</reference>
<keyword evidence="2" id="KW-0808">Transferase</keyword>
<gene>
    <name evidence="5" type="ORF">TRIATDRAFT_300478</name>
</gene>
<feature type="domain" description="Histidine-specific methyltransferase SAM-dependent" evidence="4">
    <location>
        <begin position="41"/>
        <end position="339"/>
    </location>
</feature>
<keyword evidence="3" id="KW-0949">S-adenosyl-L-methionine</keyword>
<dbReference type="PANTHER" id="PTHR43397">
    <property type="entry name" value="ERGOTHIONEINE BIOSYNTHESIS PROTEIN 1"/>
    <property type="match status" value="1"/>
</dbReference>
<dbReference type="InterPro" id="IPR019257">
    <property type="entry name" value="MeTrfase_dom"/>
</dbReference>
<organism evidence="5 6">
    <name type="scientific">Hypocrea atroviridis (strain ATCC 20476 / IMI 206040)</name>
    <name type="common">Trichoderma atroviride</name>
    <dbReference type="NCBI Taxonomy" id="452589"/>
    <lineage>
        <taxon>Eukaryota</taxon>
        <taxon>Fungi</taxon>
        <taxon>Dikarya</taxon>
        <taxon>Ascomycota</taxon>
        <taxon>Pezizomycotina</taxon>
        <taxon>Sordariomycetes</taxon>
        <taxon>Hypocreomycetidae</taxon>
        <taxon>Hypocreales</taxon>
        <taxon>Hypocreaceae</taxon>
        <taxon>Trichoderma</taxon>
    </lineage>
</organism>
<dbReference type="EMBL" id="ABDG02000025">
    <property type="protein sequence ID" value="EHK44166.1"/>
    <property type="molecule type" value="Genomic_DNA"/>
</dbReference>
<dbReference type="Gene3D" id="3.40.50.150">
    <property type="entry name" value="Vaccinia Virus protein VP39"/>
    <property type="match status" value="1"/>
</dbReference>
<dbReference type="InterPro" id="IPR051128">
    <property type="entry name" value="EgtD_Methyltrsf_superfamily"/>
</dbReference>
<protein>
    <recommendedName>
        <fullName evidence="4">Histidine-specific methyltransferase SAM-dependent domain-containing protein</fullName>
    </recommendedName>
</protein>
<dbReference type="OMA" id="IWAAYHS"/>
<evidence type="ECO:0000313" key="6">
    <source>
        <dbReference type="Proteomes" id="UP000005426"/>
    </source>
</evidence>